<feature type="domain" description="BAH" evidence="1">
    <location>
        <begin position="165"/>
        <end position="315"/>
    </location>
</feature>
<keyword evidence="2" id="KW-1185">Reference proteome</keyword>
<dbReference type="PANTHER" id="PTHR46576">
    <property type="entry name" value="BROMO ADJACENT HOMOLOGY DOMAIN-CONTAINING 1 PROTEIN"/>
    <property type="match status" value="1"/>
</dbReference>
<sequence>MGSTIIHFQFVPFFGADEQKEFGVDLEGSHSERGDSYSEWKEVTVNGKSHSEEGGLVTGGKSRCEKGSTLSPLVLFCHSQYQKRLLQSSTKRCRKKRNLKNNFLKVKQRLKTTVPPPSLKPKIRKKSTNGWQGIGEQFQKSVFLQNDAPSVVRNCYSAMKRKGGDIINVLDCILLKSGPRKIDLPYIAKVAAIWDDPEEGELMVSILWYYRPEHIEGGRKPHHHEVELFASKHKDHNSVATIEDRCYVLTLAEYNRHCRVVKMTAEGIKNGIPLVPLAEEYPRKDRLPSEYIDKELTYFCRHVYDYKLKRILKNPS</sequence>
<name>A0ABM0M660_SACKO</name>
<gene>
    <name evidence="3" type="primary">LOC102801554</name>
</gene>
<evidence type="ECO:0000313" key="3">
    <source>
        <dbReference type="RefSeq" id="XP_006815501.1"/>
    </source>
</evidence>
<reference evidence="3" key="1">
    <citation type="submission" date="2025-08" db="UniProtKB">
        <authorList>
            <consortium name="RefSeq"/>
        </authorList>
    </citation>
    <scope>IDENTIFICATION</scope>
    <source>
        <tissue evidence="3">Testes</tissue>
    </source>
</reference>
<evidence type="ECO:0000259" key="1">
    <source>
        <dbReference type="PROSITE" id="PS51038"/>
    </source>
</evidence>
<proteinExistence type="predicted"/>
<dbReference type="Gene3D" id="2.30.30.490">
    <property type="match status" value="1"/>
</dbReference>
<dbReference type="RefSeq" id="XP_006815501.1">
    <property type="nucleotide sequence ID" value="XM_006815438.1"/>
</dbReference>
<dbReference type="PANTHER" id="PTHR46576:SF1">
    <property type="entry name" value="BROMO ADJACENT HOMOLOGY DOMAIN-CONTAINING 1 PROTEIN"/>
    <property type="match status" value="1"/>
</dbReference>
<dbReference type="GeneID" id="102801554"/>
<dbReference type="Proteomes" id="UP000694865">
    <property type="component" value="Unplaced"/>
</dbReference>
<organism evidence="2 3">
    <name type="scientific">Saccoglossus kowalevskii</name>
    <name type="common">Acorn worm</name>
    <dbReference type="NCBI Taxonomy" id="10224"/>
    <lineage>
        <taxon>Eukaryota</taxon>
        <taxon>Metazoa</taxon>
        <taxon>Hemichordata</taxon>
        <taxon>Enteropneusta</taxon>
        <taxon>Harrimaniidae</taxon>
        <taxon>Saccoglossus</taxon>
    </lineage>
</organism>
<protein>
    <submittedName>
        <fullName evidence="3">Bromo adjacent homology domain-containing 1 protein-like</fullName>
    </submittedName>
</protein>
<dbReference type="InterPro" id="IPR001025">
    <property type="entry name" value="BAH_dom"/>
</dbReference>
<dbReference type="Pfam" id="PF01426">
    <property type="entry name" value="BAH"/>
    <property type="match status" value="1"/>
</dbReference>
<dbReference type="InterPro" id="IPR043151">
    <property type="entry name" value="BAH_sf"/>
</dbReference>
<dbReference type="SMART" id="SM00439">
    <property type="entry name" value="BAH"/>
    <property type="match status" value="1"/>
</dbReference>
<dbReference type="PROSITE" id="PS51038">
    <property type="entry name" value="BAH"/>
    <property type="match status" value="1"/>
</dbReference>
<dbReference type="InterPro" id="IPR053032">
    <property type="entry name" value="BAH_domain-containing"/>
</dbReference>
<evidence type="ECO:0000313" key="2">
    <source>
        <dbReference type="Proteomes" id="UP000694865"/>
    </source>
</evidence>
<accession>A0ABM0M660</accession>